<dbReference type="SUPFAM" id="SSF49899">
    <property type="entry name" value="Concanavalin A-like lectins/glucanases"/>
    <property type="match status" value="2"/>
</dbReference>
<dbReference type="SMART" id="SM00560">
    <property type="entry name" value="LamGL"/>
    <property type="match status" value="2"/>
</dbReference>
<evidence type="ECO:0000256" key="2">
    <source>
        <dbReference type="ARBA" id="ARBA00023157"/>
    </source>
</evidence>
<accession>H8GF46</accession>
<dbReference type="OrthoDB" id="324838at2"/>
<gene>
    <name evidence="5" type="ORF">SacazDRAFT_01048</name>
</gene>
<dbReference type="Proteomes" id="UP000004705">
    <property type="component" value="Chromosome"/>
</dbReference>
<reference evidence="5 6" key="1">
    <citation type="journal article" date="2012" name="Stand. Genomic Sci.">
        <title>Genome sequence of the soil bacterium Saccharomonospora azurea type strain (NA-128(T)).</title>
        <authorList>
            <person name="Klenk H.P."/>
            <person name="Held B."/>
            <person name="Lucas S."/>
            <person name="Lapidus A."/>
            <person name="Copeland A."/>
            <person name="Hammon N."/>
            <person name="Pitluck S."/>
            <person name="Goodwin L.A."/>
            <person name="Han C."/>
            <person name="Tapia R."/>
            <person name="Brambilla E.M."/>
            <person name="Potter G."/>
            <person name="Land M."/>
            <person name="Ivanova N."/>
            <person name="Rohde M."/>
            <person name="Goker M."/>
            <person name="Detter J.C."/>
            <person name="Kyrpides N.C."/>
            <person name="Woyke T."/>
        </authorList>
    </citation>
    <scope>NUCLEOTIDE SEQUENCE [LARGE SCALE GENOMIC DNA]</scope>
    <source>
        <strain evidence="5 6">NA-128</strain>
    </source>
</reference>
<dbReference type="HOGENOM" id="CLU_003050_0_0_11"/>
<keyword evidence="6" id="KW-1185">Reference proteome</keyword>
<dbReference type="Pfam" id="PF13385">
    <property type="entry name" value="Laminin_G_3"/>
    <property type="match status" value="2"/>
</dbReference>
<organism evidence="5 6">
    <name type="scientific">Saccharomonospora azurea NA-128</name>
    <dbReference type="NCBI Taxonomy" id="882081"/>
    <lineage>
        <taxon>Bacteria</taxon>
        <taxon>Bacillati</taxon>
        <taxon>Actinomycetota</taxon>
        <taxon>Actinomycetes</taxon>
        <taxon>Pseudonocardiales</taxon>
        <taxon>Pseudonocardiaceae</taxon>
        <taxon>Saccharomonospora</taxon>
    </lineage>
</organism>
<proteinExistence type="predicted"/>
<protein>
    <recommendedName>
        <fullName evidence="4">LamG-like jellyroll fold domain-containing protein</fullName>
    </recommendedName>
</protein>
<dbReference type="InterPro" id="IPR006558">
    <property type="entry name" value="LamG-like"/>
</dbReference>
<keyword evidence="1" id="KW-0732">Signal</keyword>
<dbReference type="NCBIfam" id="NF033679">
    <property type="entry name" value="DNRLRE_dom"/>
    <property type="match status" value="1"/>
</dbReference>
<dbReference type="GO" id="GO:0006955">
    <property type="term" value="P:immune response"/>
    <property type="evidence" value="ECO:0007669"/>
    <property type="project" value="InterPro"/>
</dbReference>
<dbReference type="AlphaFoldDB" id="H8GF46"/>
<feature type="domain" description="LamG-like jellyroll fold" evidence="4">
    <location>
        <begin position="677"/>
        <end position="817"/>
    </location>
</feature>
<keyword evidence="2" id="KW-1015">Disulfide bond</keyword>
<feature type="region of interest" description="Disordered" evidence="3">
    <location>
        <begin position="160"/>
        <end position="185"/>
    </location>
</feature>
<dbReference type="PANTHER" id="PTHR46943:SF1">
    <property type="entry name" value="PENTRAXIN-RELATED PROTEIN PTX3"/>
    <property type="match status" value="1"/>
</dbReference>
<evidence type="ECO:0000313" key="5">
    <source>
        <dbReference type="EMBL" id="EHY87990.1"/>
    </source>
</evidence>
<dbReference type="EMBL" id="CM001466">
    <property type="protein sequence ID" value="EHY87990.1"/>
    <property type="molecule type" value="Genomic_DNA"/>
</dbReference>
<evidence type="ECO:0000259" key="4">
    <source>
        <dbReference type="SMART" id="SM00560"/>
    </source>
</evidence>
<name>H8GF46_9PSEU</name>
<feature type="domain" description="LamG-like jellyroll fold" evidence="4">
    <location>
        <begin position="891"/>
        <end position="1031"/>
    </location>
</feature>
<evidence type="ECO:0000256" key="1">
    <source>
        <dbReference type="ARBA" id="ARBA00022729"/>
    </source>
</evidence>
<dbReference type="InterPro" id="IPR042837">
    <property type="entry name" value="PTX3"/>
</dbReference>
<sequence>MTQSLTPERVTRDGNWEPLDLTLARRPDGTVGPKNAFIDVRFTGASADGTATLAVMVKDGREVGIGWTGELPEPQLDGATATYSEVLPDVDLALTAKPTGFTQVLIVKSEEAAQDPRLAQITFPSYGKGVIPRESSESDVEAVDESGTVVFRGNASWMWDSRGKNPGGARASETEGDGDSGPAKAMMDVDVTDKSIVVRPDQDFLTAAERVFPIYIDPEYWWTGKKQGHVVVQSKWPDARNYNRTDGDLADLKAGYQGGYLSRSFFDFDVRAMQGKYVHRASVRVRVVHSYSCKGGPTELWHTGAIGYGTTWNNQPSWRRQLDTTNRSNHAVHCPSDGRTEFKVDSLVREAAEARRSEVVFGLKARNASSYDWRRFSLDPVLEVVYNTEPSKPTDLGMESGEIPCITGGDRPFLFTPTPRLRGKVSDPDGGSLTARFVLYRGETGAGTQIWTTSTSNIPSGSYAEVTVPGGLLAEEGTYHWSMSISDGDSSSSEVGKCEFAVDHTAPDAPVVSSTDYPNDDGVAIPAGGVGQTGVFTFDANGTEDVDHYLWSVTEEENDDPQARVDAEGLGGNAAVRWTPALGGPQTMFVRSVDRAGNRSDIVRYRIFVRAGEPLVEKLEGHWQLDGDLADHSSHNRDLIAVGEPQLTADGYDGGAVRLDGASSRLYYAGPVLDTSTSFSVSAWAKASAAGGYQTVLSQNGQRTSGFQLQLTTLGEWALVMFGEDVDGGGAEHARIRSPEPASMDVWTHLLGVYDHGAGELRLYVDGRLVVERDYTSTWTATGDLQIGAAQWKGNQVDLFDGVIDDVRVYQRVIVPSEAELLANHAVLRAHYPLDEGTGTVATDRVTGAVAELAGSAAWESEQHTAVIVGETEDGGYGEVTAPQPGIRTDRSYTVAAWVRLDDPGEGQNRTAVSVDGARFSPFMLQYRENVKKWCFLVSLGADIESGLWVPSEHEPEFGRWVHLTGVHDFARQETRIYVNGSFSAMRTGAVGWNGDGELVLGGARWIGQDVDPWNGAVRNVRVYSGVLSDQTIGQLPLQS</sequence>
<evidence type="ECO:0000256" key="3">
    <source>
        <dbReference type="SAM" id="MobiDB-lite"/>
    </source>
</evidence>
<dbReference type="Gene3D" id="2.60.120.200">
    <property type="match status" value="2"/>
</dbReference>
<dbReference type="PANTHER" id="PTHR46943">
    <property type="entry name" value="PENTRAXIN-RELATED PROTEIN PTX3"/>
    <property type="match status" value="1"/>
</dbReference>
<dbReference type="InterPro" id="IPR013320">
    <property type="entry name" value="ConA-like_dom_sf"/>
</dbReference>
<evidence type="ECO:0000313" key="6">
    <source>
        <dbReference type="Proteomes" id="UP000004705"/>
    </source>
</evidence>